<dbReference type="AlphaFoldDB" id="A0A2P5FC47"/>
<sequence>MNFTIRKKTNIGFHRGGGFGTRHSNGDLEFLEFSSFNQLPD</sequence>
<dbReference type="InParanoid" id="A0A2P5FC47"/>
<evidence type="ECO:0000313" key="1">
    <source>
        <dbReference type="EMBL" id="PON95346.1"/>
    </source>
</evidence>
<organism evidence="1 2">
    <name type="scientific">Trema orientale</name>
    <name type="common">Charcoal tree</name>
    <name type="synonym">Celtis orientalis</name>
    <dbReference type="NCBI Taxonomy" id="63057"/>
    <lineage>
        <taxon>Eukaryota</taxon>
        <taxon>Viridiplantae</taxon>
        <taxon>Streptophyta</taxon>
        <taxon>Embryophyta</taxon>
        <taxon>Tracheophyta</taxon>
        <taxon>Spermatophyta</taxon>
        <taxon>Magnoliopsida</taxon>
        <taxon>eudicotyledons</taxon>
        <taxon>Gunneridae</taxon>
        <taxon>Pentapetalae</taxon>
        <taxon>rosids</taxon>
        <taxon>fabids</taxon>
        <taxon>Rosales</taxon>
        <taxon>Cannabaceae</taxon>
        <taxon>Trema</taxon>
    </lineage>
</organism>
<evidence type="ECO:0000313" key="2">
    <source>
        <dbReference type="Proteomes" id="UP000237000"/>
    </source>
</evidence>
<dbReference type="Proteomes" id="UP000237000">
    <property type="component" value="Unassembled WGS sequence"/>
</dbReference>
<reference evidence="2" key="1">
    <citation type="submission" date="2016-06" db="EMBL/GenBank/DDBJ databases">
        <title>Parallel loss of symbiosis genes in relatives of nitrogen-fixing non-legume Parasponia.</title>
        <authorList>
            <person name="Van Velzen R."/>
            <person name="Holmer R."/>
            <person name="Bu F."/>
            <person name="Rutten L."/>
            <person name="Van Zeijl A."/>
            <person name="Liu W."/>
            <person name="Santuari L."/>
            <person name="Cao Q."/>
            <person name="Sharma T."/>
            <person name="Shen D."/>
            <person name="Roswanjaya Y."/>
            <person name="Wardhani T."/>
            <person name="Kalhor M.S."/>
            <person name="Jansen J."/>
            <person name="Van den Hoogen J."/>
            <person name="Gungor B."/>
            <person name="Hartog M."/>
            <person name="Hontelez J."/>
            <person name="Verver J."/>
            <person name="Yang W.-C."/>
            <person name="Schijlen E."/>
            <person name="Repin R."/>
            <person name="Schilthuizen M."/>
            <person name="Schranz E."/>
            <person name="Heidstra R."/>
            <person name="Miyata K."/>
            <person name="Fedorova E."/>
            <person name="Kohlen W."/>
            <person name="Bisseling T."/>
            <person name="Smit S."/>
            <person name="Geurts R."/>
        </authorList>
    </citation>
    <scope>NUCLEOTIDE SEQUENCE [LARGE SCALE GENOMIC DNA]</scope>
    <source>
        <strain evidence="2">cv. RG33-2</strain>
    </source>
</reference>
<dbReference type="EMBL" id="JXTC01000045">
    <property type="protein sequence ID" value="PON95346.1"/>
    <property type="molecule type" value="Genomic_DNA"/>
</dbReference>
<comment type="caution">
    <text evidence="1">The sequence shown here is derived from an EMBL/GenBank/DDBJ whole genome shotgun (WGS) entry which is preliminary data.</text>
</comment>
<accession>A0A2P5FC47</accession>
<name>A0A2P5FC47_TREOI</name>
<gene>
    <name evidence="1" type="ORF">TorRG33x02_088680</name>
</gene>
<keyword evidence="2" id="KW-1185">Reference proteome</keyword>
<protein>
    <submittedName>
        <fullName evidence="1">Uncharacterized protein</fullName>
    </submittedName>
</protein>
<proteinExistence type="predicted"/>